<feature type="domain" description="Transglutaminase-like" evidence="1">
    <location>
        <begin position="74"/>
        <end position="140"/>
    </location>
</feature>
<dbReference type="InterPro" id="IPR002931">
    <property type="entry name" value="Transglutaminase-like"/>
</dbReference>
<sequence length="201" mass="22746">MNWQCEISDMNEYLATSDVIDFDAPNIQAIANKLSQQAKTDVEIAKKAYEFVRDNIAHSCDINGKVVTCEASSVLRHQEGICFAKSHLLAAILRCMGIPAGFCYQRLVFHDDRPNYLTLHGLNAIYLNSIDRWIRVDARGNKKGVRAEFCLDRELLAYPVRTELAEIDYPNVYAQPNHQVVSALKNYTNLQDLLANLPSKL</sequence>
<dbReference type="SMART" id="SM00460">
    <property type="entry name" value="TGc"/>
    <property type="match status" value="1"/>
</dbReference>
<dbReference type="Pfam" id="PF01841">
    <property type="entry name" value="Transglut_core"/>
    <property type="match status" value="1"/>
</dbReference>
<dbReference type="PANTHER" id="PTHR33490:SF3">
    <property type="entry name" value="CONSERVED INTEGRAL MEMBRANE PROTEIN"/>
    <property type="match status" value="1"/>
</dbReference>
<organism evidence="2 3">
    <name type="scientific">Aerosakkonema funiforme FACHB-1375</name>
    <dbReference type="NCBI Taxonomy" id="2949571"/>
    <lineage>
        <taxon>Bacteria</taxon>
        <taxon>Bacillati</taxon>
        <taxon>Cyanobacteriota</taxon>
        <taxon>Cyanophyceae</taxon>
        <taxon>Oscillatoriophycideae</taxon>
        <taxon>Aerosakkonematales</taxon>
        <taxon>Aerosakkonemataceae</taxon>
        <taxon>Aerosakkonema</taxon>
    </lineage>
</organism>
<dbReference type="EMBL" id="JACJPW010000004">
    <property type="protein sequence ID" value="MBD2180067.1"/>
    <property type="molecule type" value="Genomic_DNA"/>
</dbReference>
<protein>
    <submittedName>
        <fullName evidence="2">Transglutaminase family protein</fullName>
    </submittedName>
</protein>
<reference evidence="2" key="1">
    <citation type="journal article" date="2015" name="ISME J.">
        <title>Draft Genome Sequence of Streptomyces incarnatus NRRL8089, which Produces the Nucleoside Antibiotic Sinefungin.</title>
        <authorList>
            <person name="Oshima K."/>
            <person name="Hattori M."/>
            <person name="Shimizu H."/>
            <person name="Fukuda K."/>
            <person name="Nemoto M."/>
            <person name="Inagaki K."/>
            <person name="Tamura T."/>
        </authorList>
    </citation>
    <scope>NUCLEOTIDE SEQUENCE</scope>
    <source>
        <strain evidence="2">FACHB-1375</strain>
    </source>
</reference>
<gene>
    <name evidence="2" type="ORF">H6G03_02875</name>
</gene>
<comment type="caution">
    <text evidence="2">The sequence shown here is derived from an EMBL/GenBank/DDBJ whole genome shotgun (WGS) entry which is preliminary data.</text>
</comment>
<dbReference type="AlphaFoldDB" id="A0A926ZFG7"/>
<keyword evidence="3" id="KW-1185">Reference proteome</keyword>
<dbReference type="Proteomes" id="UP000641646">
    <property type="component" value="Unassembled WGS sequence"/>
</dbReference>
<dbReference type="Gene3D" id="3.10.620.30">
    <property type="match status" value="1"/>
</dbReference>
<proteinExistence type="predicted"/>
<dbReference type="RefSeq" id="WP_190461884.1">
    <property type="nucleotide sequence ID" value="NZ_JACJPW010000004.1"/>
</dbReference>
<dbReference type="InterPro" id="IPR038765">
    <property type="entry name" value="Papain-like_cys_pep_sf"/>
</dbReference>
<evidence type="ECO:0000313" key="3">
    <source>
        <dbReference type="Proteomes" id="UP000641646"/>
    </source>
</evidence>
<evidence type="ECO:0000313" key="2">
    <source>
        <dbReference type="EMBL" id="MBD2180067.1"/>
    </source>
</evidence>
<reference evidence="2" key="2">
    <citation type="submission" date="2020-08" db="EMBL/GenBank/DDBJ databases">
        <authorList>
            <person name="Chen M."/>
            <person name="Teng W."/>
            <person name="Zhao L."/>
            <person name="Hu C."/>
            <person name="Zhou Y."/>
            <person name="Han B."/>
            <person name="Song L."/>
            <person name="Shu W."/>
        </authorList>
    </citation>
    <scope>NUCLEOTIDE SEQUENCE</scope>
    <source>
        <strain evidence="2">FACHB-1375</strain>
    </source>
</reference>
<dbReference type="PANTHER" id="PTHR33490">
    <property type="entry name" value="BLR5614 PROTEIN-RELATED"/>
    <property type="match status" value="1"/>
</dbReference>
<accession>A0A926ZFG7</accession>
<name>A0A926ZFG7_9CYAN</name>
<evidence type="ECO:0000259" key="1">
    <source>
        <dbReference type="SMART" id="SM00460"/>
    </source>
</evidence>
<dbReference type="SUPFAM" id="SSF54001">
    <property type="entry name" value="Cysteine proteinases"/>
    <property type="match status" value="1"/>
</dbReference>